<feature type="chain" id="PRO_5020454365" evidence="1">
    <location>
        <begin position="21"/>
        <end position="60"/>
    </location>
</feature>
<dbReference type="Gramene" id="TKW39389">
    <property type="protein sequence ID" value="TKW39389"/>
    <property type="gene ID" value="SEVIR_1G175950v2"/>
</dbReference>
<organism evidence="2 3">
    <name type="scientific">Setaria viridis</name>
    <name type="common">Green bristlegrass</name>
    <name type="synonym">Setaria italica subsp. viridis</name>
    <dbReference type="NCBI Taxonomy" id="4556"/>
    <lineage>
        <taxon>Eukaryota</taxon>
        <taxon>Viridiplantae</taxon>
        <taxon>Streptophyta</taxon>
        <taxon>Embryophyta</taxon>
        <taxon>Tracheophyta</taxon>
        <taxon>Spermatophyta</taxon>
        <taxon>Magnoliopsida</taxon>
        <taxon>Liliopsida</taxon>
        <taxon>Poales</taxon>
        <taxon>Poaceae</taxon>
        <taxon>PACMAD clade</taxon>
        <taxon>Panicoideae</taxon>
        <taxon>Panicodae</taxon>
        <taxon>Paniceae</taxon>
        <taxon>Cenchrinae</taxon>
        <taxon>Setaria</taxon>
    </lineage>
</organism>
<feature type="signal peptide" evidence="1">
    <location>
        <begin position="1"/>
        <end position="20"/>
    </location>
</feature>
<accession>A0A4U6WE99</accession>
<dbReference type="EMBL" id="CM016552">
    <property type="protein sequence ID" value="TKW39389.1"/>
    <property type="molecule type" value="Genomic_DNA"/>
</dbReference>
<evidence type="ECO:0000313" key="3">
    <source>
        <dbReference type="Proteomes" id="UP000298652"/>
    </source>
</evidence>
<name>A0A4U6WE99_SETVI</name>
<dbReference type="AlphaFoldDB" id="A0A4U6WE99"/>
<keyword evidence="3" id="KW-1185">Reference proteome</keyword>
<evidence type="ECO:0000313" key="2">
    <source>
        <dbReference type="EMBL" id="TKW39389.1"/>
    </source>
</evidence>
<dbReference type="Proteomes" id="UP000298652">
    <property type="component" value="Chromosome 1"/>
</dbReference>
<evidence type="ECO:0000256" key="1">
    <source>
        <dbReference type="SAM" id="SignalP"/>
    </source>
</evidence>
<sequence>MLLWNRWWCCFLALFGRRSSRMPQSQGRSLICSSTSCRRRREGSLTFSLSARSKLTWKVL</sequence>
<keyword evidence="1" id="KW-0732">Signal</keyword>
<proteinExistence type="predicted"/>
<reference evidence="2" key="1">
    <citation type="submission" date="2019-03" db="EMBL/GenBank/DDBJ databases">
        <title>WGS assembly of Setaria viridis.</title>
        <authorList>
            <person name="Huang P."/>
            <person name="Jenkins J."/>
            <person name="Grimwood J."/>
            <person name="Barry K."/>
            <person name="Healey A."/>
            <person name="Mamidi S."/>
            <person name="Sreedasyam A."/>
            <person name="Shu S."/>
            <person name="Feldman M."/>
            <person name="Wu J."/>
            <person name="Yu Y."/>
            <person name="Chen C."/>
            <person name="Johnson J."/>
            <person name="Rokhsar D."/>
            <person name="Baxter I."/>
            <person name="Schmutz J."/>
            <person name="Brutnell T."/>
            <person name="Kellogg E."/>
        </authorList>
    </citation>
    <scope>NUCLEOTIDE SEQUENCE [LARGE SCALE GENOMIC DNA]</scope>
</reference>
<protein>
    <submittedName>
        <fullName evidence="2">Uncharacterized protein</fullName>
    </submittedName>
</protein>
<gene>
    <name evidence="2" type="ORF">SEVIR_1G175950v2</name>
</gene>